<dbReference type="EMBL" id="FNBW01000005">
    <property type="protein sequence ID" value="SDF67788.1"/>
    <property type="molecule type" value="Genomic_DNA"/>
</dbReference>
<dbReference type="AlphaFoldDB" id="A0A8G2EV32"/>
<protein>
    <recommendedName>
        <fullName evidence="2">Fe2OG dioxygenase domain-containing protein</fullName>
    </recommendedName>
</protein>
<dbReference type="InterPro" id="IPR005123">
    <property type="entry name" value="Oxoglu/Fe-dep_dioxygenase_dom"/>
</dbReference>
<name>A0A8G2EV32_9PROT</name>
<dbReference type="Pfam" id="PF09859">
    <property type="entry name" value="Oxygenase-NA"/>
    <property type="match status" value="1"/>
</dbReference>
<accession>A0A8G2EV32</accession>
<dbReference type="GO" id="GO:0046872">
    <property type="term" value="F:metal ion binding"/>
    <property type="evidence" value="ECO:0007669"/>
    <property type="project" value="UniProtKB-KW"/>
</dbReference>
<keyword evidence="4" id="KW-1185">Reference proteome</keyword>
<comment type="caution">
    <text evidence="3">The sequence shown here is derived from an EMBL/GenBank/DDBJ whole genome shotgun (WGS) entry which is preliminary data.</text>
</comment>
<keyword evidence="1" id="KW-0560">Oxidoreductase</keyword>
<dbReference type="Proteomes" id="UP000198615">
    <property type="component" value="Unassembled WGS sequence"/>
</dbReference>
<evidence type="ECO:0000256" key="1">
    <source>
        <dbReference type="RuleBase" id="RU003682"/>
    </source>
</evidence>
<dbReference type="InterPro" id="IPR018655">
    <property type="entry name" value="DUF2086"/>
</dbReference>
<feature type="domain" description="Fe2OG dioxygenase" evidence="2">
    <location>
        <begin position="120"/>
        <end position="233"/>
    </location>
</feature>
<sequence length="234" mass="26011">MTDARIAAYDWPALTSELDNTGCAVLSGLLTPSECRDTAALYPEPGRFRSHVIMARHGFGKGEYRYFDYPLPGLLAGLRTTLYPRLAGLASQWNERMGVDERFPESHASYLARCHAAGQTRPTPLLLQYGPGDFNCLHQDLYGDLVFPIQVAILLSEPGEDFTGGEFCMTEQRPRMQSRVEVVPLRQGDAVAFAVNNRPVRGTRGSYRVKLRHGVSRVRSGLRHTAGIIFHDAC</sequence>
<reference evidence="3 4" key="1">
    <citation type="submission" date="2016-10" db="EMBL/GenBank/DDBJ databases">
        <authorList>
            <person name="Varghese N."/>
            <person name="Submissions S."/>
        </authorList>
    </citation>
    <scope>NUCLEOTIDE SEQUENCE [LARGE SCALE GENOMIC DNA]</scope>
    <source>
        <strain evidence="3 4">DSM 18839</strain>
    </source>
</reference>
<keyword evidence="1" id="KW-0408">Iron</keyword>
<gene>
    <name evidence="3" type="ORF">SAMN05660686_02028</name>
</gene>
<dbReference type="PROSITE" id="PS51471">
    <property type="entry name" value="FE2OG_OXY"/>
    <property type="match status" value="1"/>
</dbReference>
<organism evidence="3 4">
    <name type="scientific">Thalassobaculum litoreum DSM 18839</name>
    <dbReference type="NCBI Taxonomy" id="1123362"/>
    <lineage>
        <taxon>Bacteria</taxon>
        <taxon>Pseudomonadati</taxon>
        <taxon>Pseudomonadota</taxon>
        <taxon>Alphaproteobacteria</taxon>
        <taxon>Rhodospirillales</taxon>
        <taxon>Thalassobaculaceae</taxon>
        <taxon>Thalassobaculum</taxon>
    </lineage>
</organism>
<dbReference type="RefSeq" id="WP_215906086.1">
    <property type="nucleotide sequence ID" value="NZ_FNBW01000005.1"/>
</dbReference>
<evidence type="ECO:0000313" key="3">
    <source>
        <dbReference type="EMBL" id="SDF67788.1"/>
    </source>
</evidence>
<comment type="similarity">
    <text evidence="1">Belongs to the iron/ascorbate-dependent oxidoreductase family.</text>
</comment>
<evidence type="ECO:0000259" key="2">
    <source>
        <dbReference type="PROSITE" id="PS51471"/>
    </source>
</evidence>
<proteinExistence type="inferred from homology"/>
<dbReference type="GO" id="GO:0016491">
    <property type="term" value="F:oxidoreductase activity"/>
    <property type="evidence" value="ECO:0007669"/>
    <property type="project" value="UniProtKB-KW"/>
</dbReference>
<evidence type="ECO:0000313" key="4">
    <source>
        <dbReference type="Proteomes" id="UP000198615"/>
    </source>
</evidence>
<keyword evidence="1" id="KW-0479">Metal-binding</keyword>
<dbReference type="Gene3D" id="2.60.120.620">
    <property type="entry name" value="q2cbj1_9rhob like domain"/>
    <property type="match status" value="1"/>
</dbReference>